<evidence type="ECO:0000256" key="1">
    <source>
        <dbReference type="SAM" id="Coils"/>
    </source>
</evidence>
<dbReference type="AlphaFoldDB" id="A0A2N5TWL8"/>
<feature type="region of interest" description="Disordered" evidence="2">
    <location>
        <begin position="1"/>
        <end position="45"/>
    </location>
</feature>
<dbReference type="Pfam" id="PF20681">
    <property type="entry name" value="DUF6818"/>
    <property type="match status" value="1"/>
</dbReference>
<dbReference type="PANTHER" id="PTHR34409:SF1">
    <property type="entry name" value="MYB-LIKE DOMAIN-CONTAINING PROTEIN"/>
    <property type="match status" value="1"/>
</dbReference>
<dbReference type="EMBL" id="PGCI01000317">
    <property type="protein sequence ID" value="PLW29848.1"/>
    <property type="molecule type" value="Genomic_DNA"/>
</dbReference>
<reference evidence="4 5" key="1">
    <citation type="submission" date="2017-11" db="EMBL/GenBank/DDBJ databases">
        <title>De novo assembly and phasing of dikaryotic genomes from two isolates of Puccinia coronata f. sp. avenae, the causal agent of oat crown rust.</title>
        <authorList>
            <person name="Miller M.E."/>
            <person name="Zhang Y."/>
            <person name="Omidvar V."/>
            <person name="Sperschneider J."/>
            <person name="Schwessinger B."/>
            <person name="Raley C."/>
            <person name="Palmer J.M."/>
            <person name="Garnica D."/>
            <person name="Upadhyaya N."/>
            <person name="Rathjen J."/>
            <person name="Taylor J.M."/>
            <person name="Park R.F."/>
            <person name="Dodds P.N."/>
            <person name="Hirsch C.D."/>
            <person name="Kianian S.F."/>
            <person name="Figueroa M."/>
        </authorList>
    </citation>
    <scope>NUCLEOTIDE SEQUENCE [LARGE SCALE GENOMIC DNA]</scope>
    <source>
        <strain evidence="4">12SD80</strain>
    </source>
</reference>
<dbReference type="InterPro" id="IPR049203">
    <property type="entry name" value="DUF6818"/>
</dbReference>
<accession>A0A2N5TWL8</accession>
<keyword evidence="1" id="KW-0175">Coiled coil</keyword>
<feature type="region of interest" description="Disordered" evidence="2">
    <location>
        <begin position="152"/>
        <end position="210"/>
    </location>
</feature>
<evidence type="ECO:0000313" key="4">
    <source>
        <dbReference type="EMBL" id="PLW29848.1"/>
    </source>
</evidence>
<dbReference type="Proteomes" id="UP000235392">
    <property type="component" value="Unassembled WGS sequence"/>
</dbReference>
<proteinExistence type="predicted"/>
<protein>
    <recommendedName>
        <fullName evidence="3">DUF6818 domain-containing protein</fullName>
    </recommendedName>
</protein>
<feature type="domain" description="DUF6818" evidence="3">
    <location>
        <begin position="70"/>
        <end position="150"/>
    </location>
</feature>
<feature type="compositionally biased region" description="Polar residues" evidence="2">
    <location>
        <begin position="7"/>
        <end position="44"/>
    </location>
</feature>
<feature type="compositionally biased region" description="Polar residues" evidence="2">
    <location>
        <begin position="159"/>
        <end position="197"/>
    </location>
</feature>
<feature type="compositionally biased region" description="Low complexity" evidence="2">
    <location>
        <begin position="250"/>
        <end position="261"/>
    </location>
</feature>
<feature type="coiled-coil region" evidence="1">
    <location>
        <begin position="308"/>
        <end position="400"/>
    </location>
</feature>
<dbReference type="PANTHER" id="PTHR34409">
    <property type="entry name" value="SET DOMAIN-CONTAINING PROTEIN"/>
    <property type="match status" value="1"/>
</dbReference>
<sequence>MAPSPEMASTNQSNAETNQQTTPSQRKQTGQGRASQSQTKQGSGCCTPGCQGYSISDCEALIAAVKQVLPLGSQEWSKVQDIYNVYARENGRQLRESDPLKMKFKTLWCVKKPTGNPHIAEYICDAKEVEQQIRENGVGANVSLDEMDKDEIPAHKDSQMLSGWTDTQRGDTQQQSPTEQHSAAQQRAGAQQNSEQSTFREDSSCALDSGWSNNPSTSACQNTHCLSGTTTSDGANVQRSTMQVPTPLTSRSNHASSTSSSQQPRTRDPPPSLGCPSKHQRPNPLQEAISGYMDPTLRDQRERDFNIAQLYSLQLQEAHLNINRLEEEVTQLRDGLNLQLTRAQDKNTCLKKEMSDNDKDHAKEVSELKKQHETKISETKRDLEGQLLDAQRELAQAQREPLVVVDTVEARVQVPEAQEGLTGQRMNLTQVATILELQVL</sequence>
<feature type="region of interest" description="Disordered" evidence="2">
    <location>
        <begin position="244"/>
        <end position="287"/>
    </location>
</feature>
<evidence type="ECO:0000313" key="5">
    <source>
        <dbReference type="Proteomes" id="UP000235392"/>
    </source>
</evidence>
<comment type="caution">
    <text evidence="4">The sequence shown here is derived from an EMBL/GenBank/DDBJ whole genome shotgun (WGS) entry which is preliminary data.</text>
</comment>
<organism evidence="4 5">
    <name type="scientific">Puccinia coronata f. sp. avenae</name>
    <dbReference type="NCBI Taxonomy" id="200324"/>
    <lineage>
        <taxon>Eukaryota</taxon>
        <taxon>Fungi</taxon>
        <taxon>Dikarya</taxon>
        <taxon>Basidiomycota</taxon>
        <taxon>Pucciniomycotina</taxon>
        <taxon>Pucciniomycetes</taxon>
        <taxon>Pucciniales</taxon>
        <taxon>Pucciniaceae</taxon>
        <taxon>Puccinia</taxon>
    </lineage>
</organism>
<evidence type="ECO:0000259" key="3">
    <source>
        <dbReference type="Pfam" id="PF20681"/>
    </source>
</evidence>
<evidence type="ECO:0000256" key="2">
    <source>
        <dbReference type="SAM" id="MobiDB-lite"/>
    </source>
</evidence>
<gene>
    <name evidence="4" type="ORF">PCASD_21196</name>
</gene>
<name>A0A2N5TWL8_9BASI</name>